<dbReference type="GO" id="GO:0009062">
    <property type="term" value="P:fatty acid catabolic process"/>
    <property type="evidence" value="ECO:0007669"/>
    <property type="project" value="TreeGrafter"/>
</dbReference>
<dbReference type="OrthoDB" id="4567at2759"/>
<feature type="compositionally biased region" description="Acidic residues" evidence="6">
    <location>
        <begin position="1081"/>
        <end position="1104"/>
    </location>
</feature>
<dbReference type="InterPro" id="IPR031315">
    <property type="entry name" value="LNS2/PITP"/>
</dbReference>
<evidence type="ECO:0000256" key="5">
    <source>
        <dbReference type="ARBA" id="ARBA00022801"/>
    </source>
</evidence>
<dbReference type="Gene3D" id="3.40.50.1000">
    <property type="entry name" value="HAD superfamily/HAD-like"/>
    <property type="match status" value="1"/>
</dbReference>
<dbReference type="HOGENOM" id="CLU_002546_2_1_1"/>
<evidence type="ECO:0000313" key="8">
    <source>
        <dbReference type="EMBL" id="KDQ08264.1"/>
    </source>
</evidence>
<dbReference type="FunCoup" id="A0A067LYE6">
    <property type="interactions" value="285"/>
</dbReference>
<keyword evidence="5" id="KW-0378">Hydrolase</keyword>
<feature type="region of interest" description="Disordered" evidence="6">
    <location>
        <begin position="101"/>
        <end position="201"/>
    </location>
</feature>
<evidence type="ECO:0000259" key="7">
    <source>
        <dbReference type="SMART" id="SM00775"/>
    </source>
</evidence>
<dbReference type="GO" id="GO:0008195">
    <property type="term" value="F:phosphatidate phosphatase activity"/>
    <property type="evidence" value="ECO:0007669"/>
    <property type="project" value="UniProtKB-EC"/>
</dbReference>
<protein>
    <recommendedName>
        <fullName evidence="3">phosphatidate phosphatase</fullName>
        <ecNumber evidence="3">3.1.3.4</ecNumber>
    </recommendedName>
</protein>
<dbReference type="Pfam" id="PF08235">
    <property type="entry name" value="LNS2"/>
    <property type="match status" value="1"/>
</dbReference>
<feature type="compositionally biased region" description="Low complexity" evidence="6">
    <location>
        <begin position="935"/>
        <end position="955"/>
    </location>
</feature>
<feature type="domain" description="LNS2/PITP" evidence="7">
    <location>
        <begin position="704"/>
        <end position="860"/>
    </location>
</feature>
<dbReference type="InterPro" id="IPR007651">
    <property type="entry name" value="Lipin_N"/>
</dbReference>
<sequence>MNYLRGALSAASQYYKDINPSTLTGAIDVIVVQRPTDDGDAELICSPFHVRFGKLQVFHPADKKVTVEINGHSIPFDMKIGDAGEAFFVFETDQDVPEELITSPILGPVQTDSDIKSLPGDKKDSSLASPEKSKGYLDPPFLDLTASRSASPSPSSDFSPNHPHDHDTPPTSTPTSLSDGEPLTQPDSKPSKPSKPAKASIITPSSVLKGKKSLTDAVVGHGLGVTQGAYRALAKRIVDDDMNAEQNGDGEADLSDAEEGKRLASISNKLAPNVVYNKDLVYDMSGYHSGKKGEVESDSDDDGSETEGSLAGRHVKSEEHLPSDHSERGPDEEHHGKTQSTPTLILSRGESAPPESTADSQSQGEISWEWGGFPTPAVSHRTFSFQEGEPGRSASLPPDLEAGLTSAQDQSQNEPQREAQFRAQTDSHIQSQSQSQDSQKDKDGETSEDKSREFGQGGVLTPDAHDDTLFWVAIEGRKISFQLSLCGPLGGKEMVVDGEAFDRSVVRWEEFLKDESVVGSADLALKWDGSDRAVSRQDASPLFPALVTWREAALNPTTSLLPTNNNNASATSANTNNSVNANTKSISNSGSSTPSGWSRWWSRNRTDRQLNVSESSTDTARPQLQITSSAPPELEAAQSSERPASPPTPSPHTKHYAKTLRLTSDQLKELRLRKGMNTITFALSSSKAAKCTANIFVWDHTDRIVISDIDGTITKSDGWGHVYTMIGRDWTHMGVAKLYTDIVRNGYKIMYLTSRAIGQADGTRDYLKGINQGGYVLPEGPVILSPDRTMASLHREVIMRKPEVFKMACLRDIQRLFGNSGTPFYAGFGNRITDAMSYRSVNVPSDRIFTIDSSGEVKMELLELAGYKSSYIHMTDLVDQMFPPIHRQWVTAYTDFNYWRDPIAEIELPDFAPPSPALSATSDTSAGSRLSRLLRQGSRALPRPGTPTTPTTPGTPRDKSPDDGYGVATRSRFSRLAGPLIGQSQAPSVASAASTLGLSQGQGGSVSSFGYGRRNSSVRADSMSGAIRPRSMSNLSNGTSMPGSLPGSLDDSPFLDDHEDQMDEEMMIGDRHSRFDSDHDDHDEEGEDGDEDDDEDGEDGEGDVDVLLATGEMDDIPFL</sequence>
<feature type="compositionally biased region" description="Acidic residues" evidence="6">
    <location>
        <begin position="1053"/>
        <end position="1067"/>
    </location>
</feature>
<dbReference type="InterPro" id="IPR026058">
    <property type="entry name" value="LIPIN"/>
</dbReference>
<dbReference type="InterPro" id="IPR036412">
    <property type="entry name" value="HAD-like_sf"/>
</dbReference>
<dbReference type="InterPro" id="IPR023214">
    <property type="entry name" value="HAD_sf"/>
</dbReference>
<reference evidence="9" key="1">
    <citation type="journal article" date="2014" name="Proc. Natl. Acad. Sci. U.S.A.">
        <title>Extensive sampling of basidiomycete genomes demonstrates inadequacy of the white-rot/brown-rot paradigm for wood decay fungi.</title>
        <authorList>
            <person name="Riley R."/>
            <person name="Salamov A.A."/>
            <person name="Brown D.W."/>
            <person name="Nagy L.G."/>
            <person name="Floudas D."/>
            <person name="Held B.W."/>
            <person name="Levasseur A."/>
            <person name="Lombard V."/>
            <person name="Morin E."/>
            <person name="Otillar R."/>
            <person name="Lindquist E.A."/>
            <person name="Sun H."/>
            <person name="LaButti K.M."/>
            <person name="Schmutz J."/>
            <person name="Jabbour D."/>
            <person name="Luo H."/>
            <person name="Baker S.E."/>
            <person name="Pisabarro A.G."/>
            <person name="Walton J.D."/>
            <person name="Blanchette R.A."/>
            <person name="Henrissat B."/>
            <person name="Martin F."/>
            <person name="Cullen D."/>
            <person name="Hibbett D.S."/>
            <person name="Grigoriev I.V."/>
        </authorList>
    </citation>
    <scope>NUCLEOTIDE SEQUENCE [LARGE SCALE GENOMIC DNA]</scope>
    <source>
        <strain evidence="9">FD-172 SS1</strain>
    </source>
</reference>
<dbReference type="PANTHER" id="PTHR12181">
    <property type="entry name" value="LIPIN"/>
    <property type="match status" value="1"/>
</dbReference>
<dbReference type="InterPro" id="IPR031703">
    <property type="entry name" value="Lipin_mid"/>
</dbReference>
<dbReference type="FunFam" id="3.40.50.1000:FF:000063">
    <property type="entry name" value="Nuclear elongation and deformation protein"/>
    <property type="match status" value="1"/>
</dbReference>
<comment type="cofactor">
    <cofactor evidence="1">
        <name>Mg(2+)</name>
        <dbReference type="ChEBI" id="CHEBI:18420"/>
    </cofactor>
</comment>
<dbReference type="EC" id="3.1.3.4" evidence="3"/>
<feature type="compositionally biased region" description="Polar residues" evidence="6">
    <location>
        <begin position="1031"/>
        <end position="1042"/>
    </location>
</feature>
<keyword evidence="4" id="KW-0597">Phosphoprotein</keyword>
<feature type="compositionally biased region" description="Basic and acidic residues" evidence="6">
    <location>
        <begin position="438"/>
        <end position="453"/>
    </location>
</feature>
<dbReference type="AlphaFoldDB" id="A0A067LYE6"/>
<feature type="compositionally biased region" description="Basic and acidic residues" evidence="6">
    <location>
        <begin position="315"/>
        <end position="336"/>
    </location>
</feature>
<organism evidence="8 9">
    <name type="scientific">Botryobasidium botryosum (strain FD-172 SS1)</name>
    <dbReference type="NCBI Taxonomy" id="930990"/>
    <lineage>
        <taxon>Eukaryota</taxon>
        <taxon>Fungi</taxon>
        <taxon>Dikarya</taxon>
        <taxon>Basidiomycota</taxon>
        <taxon>Agaricomycotina</taxon>
        <taxon>Agaricomycetes</taxon>
        <taxon>Cantharellales</taxon>
        <taxon>Botryobasidiaceae</taxon>
        <taxon>Botryobasidium</taxon>
    </lineage>
</organism>
<feature type="region of interest" description="Disordered" evidence="6">
    <location>
        <begin position="935"/>
        <end position="967"/>
    </location>
</feature>
<dbReference type="SUPFAM" id="SSF56784">
    <property type="entry name" value="HAD-like"/>
    <property type="match status" value="1"/>
</dbReference>
<feature type="compositionally biased region" description="Basic and acidic residues" evidence="6">
    <location>
        <begin position="113"/>
        <end position="135"/>
    </location>
</feature>
<feature type="compositionally biased region" description="Low complexity" evidence="6">
    <location>
        <begin position="996"/>
        <end position="1012"/>
    </location>
</feature>
<dbReference type="SMART" id="SM00775">
    <property type="entry name" value="LNS2"/>
    <property type="match status" value="1"/>
</dbReference>
<dbReference type="Pfam" id="PF04571">
    <property type="entry name" value="Lipin_N"/>
    <property type="match status" value="1"/>
</dbReference>
<dbReference type="GO" id="GO:0005634">
    <property type="term" value="C:nucleus"/>
    <property type="evidence" value="ECO:0007669"/>
    <property type="project" value="UniProtKB-ARBA"/>
</dbReference>
<dbReference type="EMBL" id="KL198093">
    <property type="protein sequence ID" value="KDQ08264.1"/>
    <property type="molecule type" value="Genomic_DNA"/>
</dbReference>
<dbReference type="PANTHER" id="PTHR12181:SF12">
    <property type="entry name" value="PHOSPHATIDATE PHOSPHATASE"/>
    <property type="match status" value="1"/>
</dbReference>
<dbReference type="GO" id="GO:0019432">
    <property type="term" value="P:triglyceride biosynthetic process"/>
    <property type="evidence" value="ECO:0007669"/>
    <property type="project" value="TreeGrafter"/>
</dbReference>
<gene>
    <name evidence="8" type="ORF">BOTBODRAFT_38096</name>
</gene>
<feature type="compositionally biased region" description="Polar residues" evidence="6">
    <location>
        <begin position="405"/>
        <end position="414"/>
    </location>
</feature>
<feature type="compositionally biased region" description="Low complexity" evidence="6">
    <location>
        <begin position="169"/>
        <end position="179"/>
    </location>
</feature>
<accession>A0A067LYE6</accession>
<evidence type="ECO:0000256" key="4">
    <source>
        <dbReference type="ARBA" id="ARBA00022553"/>
    </source>
</evidence>
<feature type="compositionally biased region" description="Acidic residues" evidence="6">
    <location>
        <begin position="296"/>
        <end position="305"/>
    </location>
</feature>
<feature type="compositionally biased region" description="Low complexity" evidence="6">
    <location>
        <begin position="147"/>
        <end position="161"/>
    </location>
</feature>
<name>A0A067LYE6_BOTB1</name>
<comment type="similarity">
    <text evidence="2">Belongs to the lipin family.</text>
</comment>
<keyword evidence="9" id="KW-1185">Reference proteome</keyword>
<dbReference type="InterPro" id="IPR013209">
    <property type="entry name" value="LNS2"/>
</dbReference>
<dbReference type="InParanoid" id="A0A067LYE6"/>
<feature type="compositionally biased region" description="Low complexity" evidence="6">
    <location>
        <begin position="557"/>
        <end position="601"/>
    </location>
</feature>
<dbReference type="STRING" id="930990.A0A067LYE6"/>
<evidence type="ECO:0000256" key="2">
    <source>
        <dbReference type="ARBA" id="ARBA00005476"/>
    </source>
</evidence>
<feature type="region of interest" description="Disordered" evidence="6">
    <location>
        <begin position="557"/>
        <end position="656"/>
    </location>
</feature>
<proteinExistence type="inferred from homology"/>
<dbReference type="Pfam" id="PF16876">
    <property type="entry name" value="Lipin_mid"/>
    <property type="match status" value="1"/>
</dbReference>
<evidence type="ECO:0000313" key="9">
    <source>
        <dbReference type="Proteomes" id="UP000027195"/>
    </source>
</evidence>
<feature type="region of interest" description="Disordered" evidence="6">
    <location>
        <begin position="996"/>
        <end position="1119"/>
    </location>
</feature>
<feature type="region of interest" description="Disordered" evidence="6">
    <location>
        <begin position="285"/>
        <end position="461"/>
    </location>
</feature>
<feature type="compositionally biased region" description="Basic and acidic residues" evidence="6">
    <location>
        <begin position="1068"/>
        <end position="1080"/>
    </location>
</feature>
<evidence type="ECO:0000256" key="3">
    <source>
        <dbReference type="ARBA" id="ARBA00012638"/>
    </source>
</evidence>
<evidence type="ECO:0000256" key="6">
    <source>
        <dbReference type="SAM" id="MobiDB-lite"/>
    </source>
</evidence>
<dbReference type="Proteomes" id="UP000027195">
    <property type="component" value="Unassembled WGS sequence"/>
</dbReference>
<feature type="compositionally biased region" description="Polar residues" evidence="6">
    <location>
        <begin position="609"/>
        <end position="630"/>
    </location>
</feature>
<evidence type="ECO:0000256" key="1">
    <source>
        <dbReference type="ARBA" id="ARBA00001946"/>
    </source>
</evidence>